<dbReference type="InterPro" id="IPR042095">
    <property type="entry name" value="SUMF_sf"/>
</dbReference>
<name>A0A2K8UFF0_9GAMM</name>
<dbReference type="RefSeq" id="WP_100921892.1">
    <property type="nucleotide sequence ID" value="NZ_CP020370.1"/>
</dbReference>
<dbReference type="InterPro" id="IPR016187">
    <property type="entry name" value="CTDL_fold"/>
</dbReference>
<dbReference type="Proteomes" id="UP000232638">
    <property type="component" value="Chromosome"/>
</dbReference>
<keyword evidence="2" id="KW-1185">Reference proteome</keyword>
<evidence type="ECO:0000313" key="1">
    <source>
        <dbReference type="EMBL" id="AUB84227.1"/>
    </source>
</evidence>
<organism evidence="1 2">
    <name type="scientific">Candidatus Thiodictyon syntrophicum</name>
    <dbReference type="NCBI Taxonomy" id="1166950"/>
    <lineage>
        <taxon>Bacteria</taxon>
        <taxon>Pseudomonadati</taxon>
        <taxon>Pseudomonadota</taxon>
        <taxon>Gammaproteobacteria</taxon>
        <taxon>Chromatiales</taxon>
        <taxon>Chromatiaceae</taxon>
        <taxon>Thiodictyon</taxon>
    </lineage>
</organism>
<proteinExistence type="predicted"/>
<dbReference type="KEGG" id="tsy:THSYN_27015"/>
<gene>
    <name evidence="1" type="ORF">THSYN_27015</name>
</gene>
<dbReference type="SUPFAM" id="SSF56436">
    <property type="entry name" value="C-type lectin-like"/>
    <property type="match status" value="1"/>
</dbReference>
<accession>A0A2K8UFF0</accession>
<reference evidence="1 2" key="1">
    <citation type="submission" date="2017-03" db="EMBL/GenBank/DDBJ databases">
        <title>Complete genome sequence of Candidatus 'Thiodictyon syntrophicum' sp. nov. strain Cad16T, a photolithoautotroph purple sulfur bacterium isolated from an alpine meromictic lake.</title>
        <authorList>
            <person name="Luedin S.M."/>
            <person name="Pothier J.F."/>
            <person name="Danza F."/>
            <person name="Storelli N."/>
            <person name="Wittwer M."/>
            <person name="Tonolla M."/>
        </authorList>
    </citation>
    <scope>NUCLEOTIDE SEQUENCE [LARGE SCALE GENOMIC DNA]</scope>
    <source>
        <strain evidence="1 2">Cad16T</strain>
    </source>
</reference>
<dbReference type="EMBL" id="CP020370">
    <property type="protein sequence ID" value="AUB84227.1"/>
    <property type="molecule type" value="Genomic_DNA"/>
</dbReference>
<dbReference type="Gene3D" id="3.90.1580.10">
    <property type="entry name" value="paralog of FGE (formylglycine-generating enzyme)"/>
    <property type="match status" value="1"/>
</dbReference>
<dbReference type="AlphaFoldDB" id="A0A2K8UFF0"/>
<evidence type="ECO:0000313" key="2">
    <source>
        <dbReference type="Proteomes" id="UP000232638"/>
    </source>
</evidence>
<evidence type="ECO:0008006" key="3">
    <source>
        <dbReference type="Google" id="ProtNLM"/>
    </source>
</evidence>
<sequence length="108" mass="12282">MSGNVSEWTRSLWSRTRTEVVDFSVGYRPEAISHLGHDEFMCVGYPIRATYSRLCSYAYKPQDGREGLDAERTDPRVLRGASCTSRHYQDPTVSSNGVGFRVVLYRPD</sequence>
<protein>
    <recommendedName>
        <fullName evidence="3">Sulfatase-modifying factor enzyme domain-containing protein</fullName>
    </recommendedName>
</protein>